<dbReference type="Pfam" id="PF14099">
    <property type="entry name" value="Polysacc_lyase"/>
    <property type="match status" value="1"/>
</dbReference>
<dbReference type="AlphaFoldDB" id="A0AAV3UY03"/>
<dbReference type="Proteomes" id="UP000006320">
    <property type="component" value="Unassembled WGS sequence"/>
</dbReference>
<dbReference type="PROSITE" id="PS51257">
    <property type="entry name" value="PROKAR_LIPOPROTEIN"/>
    <property type="match status" value="1"/>
</dbReference>
<gene>
    <name evidence="1" type="ORF">GCHA_4677</name>
</gene>
<proteinExistence type="predicted"/>
<dbReference type="Pfam" id="PF15892">
    <property type="entry name" value="BNR_4"/>
    <property type="match status" value="1"/>
</dbReference>
<dbReference type="EMBL" id="BAEM01000063">
    <property type="protein sequence ID" value="GAC12594.1"/>
    <property type="molecule type" value="Genomic_DNA"/>
</dbReference>
<dbReference type="RefSeq" id="WP_007992292.1">
    <property type="nucleotide sequence ID" value="NZ_BAEM01000063.1"/>
</dbReference>
<comment type="caution">
    <text evidence="1">The sequence shown here is derived from an EMBL/GenBank/DDBJ whole genome shotgun (WGS) entry which is preliminary data.</text>
</comment>
<reference evidence="1 2" key="1">
    <citation type="journal article" date="2017" name="Antonie Van Leeuwenhoek">
        <title>Rhizobium rhizosphaerae sp. nov., a novel species isolated from rice rhizosphere.</title>
        <authorList>
            <person name="Zhao J.J."/>
            <person name="Zhang J."/>
            <person name="Zhang R.J."/>
            <person name="Zhang C.W."/>
            <person name="Yin H.Q."/>
            <person name="Zhang X.X."/>
        </authorList>
    </citation>
    <scope>NUCLEOTIDE SEQUENCE [LARGE SCALE GENOMIC DNA]</scope>
    <source>
        <strain evidence="1 2">S18K6</strain>
    </source>
</reference>
<protein>
    <submittedName>
        <fullName evidence="1">Uncharacterized protein</fullName>
    </submittedName>
</protein>
<dbReference type="Gene3D" id="2.60.120.200">
    <property type="match status" value="1"/>
</dbReference>
<name>A0AAV3UY03_9ALTE</name>
<organism evidence="1 2">
    <name type="scientific">Paraglaciecola chathamensis S18K6</name>
    <dbReference type="NCBI Taxonomy" id="1127672"/>
    <lineage>
        <taxon>Bacteria</taxon>
        <taxon>Pseudomonadati</taxon>
        <taxon>Pseudomonadota</taxon>
        <taxon>Gammaproteobacteria</taxon>
        <taxon>Alteromonadales</taxon>
        <taxon>Alteromonadaceae</taxon>
        <taxon>Paraglaciecola</taxon>
    </lineage>
</organism>
<evidence type="ECO:0000313" key="1">
    <source>
        <dbReference type="EMBL" id="GAC12594.1"/>
    </source>
</evidence>
<accession>A0AAV3UY03</accession>
<dbReference type="InterPro" id="IPR025975">
    <property type="entry name" value="Polysacc_lyase"/>
</dbReference>
<evidence type="ECO:0000313" key="2">
    <source>
        <dbReference type="Proteomes" id="UP000006320"/>
    </source>
</evidence>
<sequence length="853" mass="97424">MKLDRKALTTGASNAKSSWLTALLFSAISITAGCSPTHSPVEPTEKGSFHSQRQTLIDEFSIKDNVFATLKAQIDTTDPESESYWQWRIDQYMYGQYPEYQPVYNAFKSDKSFHDIYGLSEEDLGPKKPLPESLPELPLGYFTENLRGNPHRGWHYVDGDTVYITYQGQLTDPYIAKYNLVTHQWQGPYKAAESTLSKGERKIDSHGRPIIEMDRDGYLHIVYGGHGGEREDGLNPMSIDTPHAGGRMLHVMSKKPYDISEFKYIDDISPFASYTKSYKMGNGDIYLFTRAGTHKSPWVYYKMKAGTHRFEKPVIITVPTPQQDNPINVDTFYINPLKISDSEIAISYLWHECNFLEVHDKTTYARINAYYMRLDTTTDTFYNAQGEQIQLPVTLDVANKKMLAFDSTDKEETPFGTSPVVLESGTPAVAYEARTKDIREWRLAAFKDEQWEHSLPMPNTVSRTLRGKSNEELYKILSLEPLQSEHSNHEAVVIYRDQNKHTAFAKVTSQNGVNWRVSDIYLSLKNTRIQMDAIHDDSDDSVAVILNVKKGASQRLYLWQDGTFRAPQKDESNLVTLSNNTVGIYESFEDGGWNAASPRGFTPGLNTALPKNLMFNQLQSENAFDLETEVVRSGQYAAKLAWHHENPAAYNGNPKKMDNVDRKAMFHGFKTRKVQDAEAWFGFSFFFPHEGTQNEPNEWLFFQIHGSADKRLKEHSRNPPFSLTLTENGMKGNWKWDPYELSPTRHGDGTSAFKIPGSKADYLDRWVDFVLHVKVDYSDEKTGFLELWVDGKKVLNEQGIQFGYNDDKGIYPSWGMYFNGDLSGMQNDHYLYLDEIRMTDDPNATYEDVAPGQ</sequence>